<keyword evidence="3" id="KW-1185">Reference proteome</keyword>
<organism evidence="2 3">
    <name type="scientific">Novosphingobium flavum</name>
    <dbReference type="NCBI Taxonomy" id="1778672"/>
    <lineage>
        <taxon>Bacteria</taxon>
        <taxon>Pseudomonadati</taxon>
        <taxon>Pseudomonadota</taxon>
        <taxon>Alphaproteobacteria</taxon>
        <taxon>Sphingomonadales</taxon>
        <taxon>Sphingomonadaceae</taxon>
        <taxon>Novosphingobium</taxon>
    </lineage>
</organism>
<sequence length="752" mass="80604">MRIGKTALLLAAAVICAPVAPAFAAPLACAISGGSAPGPIAAEAAANGVRLDWAGTGTDRVSLSLAIADGVPRIALLSVNGTPVLRDAGLRFEVTSGLRRISNQQLEPLRKLGVAITPAEVDEHKWDAFWDAPLDLAKPDQRNAQEMANIAPVEGIAGQPGLPRAPAEIERASARYAISACTVTLTPARAVVRLSGVTAGVFSGALELTAYAGTNLIRAALMAATDKASVAYKYDAGIEGVAVGPGVRVSWRDTTGAEQSSVLTGKPNAGPVPVVAANRLIMAETGSGGALAVFPAPHVYFWSREIETNVGNNWFAHDASGRLSLGIRQADKEVREEFRANWALYSAPPGSVQAMALYLYPAAGTAETARQGALAFTRGDHYAALPGYKVMAHHFHLGMGERLIASGSVDTRLRDFEALRGAGVDIVSVTDIFPDQRKPGGPRRLEVMQAYFEGAARSSDANFLVLPNVEAINILGGHWDVLLAHPTLWLEHRAADEPFMTKLPDGTPVYHLGGADDAIRMIRENGMLVYMPHPRTKGSTHYPDAIKASAAFNADFYRGIGWRWGMGSDLSEKRLSEKRVLPLYDEINNWMAARGQRPKSILAITETFDKEPGDDIYANNPVNYLKLDRLPQGQDYSAINAVLDRGDYFVTSGEVLIPEARLEGGERNDGGKAARLIAEVQWTFPLDMAEVIWGDGRRTGRKVIDTSDLPPLGSHRFEIPLEAAKARWLRFAAWDSAGNGAMTQVFAAAPGK</sequence>
<evidence type="ECO:0000256" key="1">
    <source>
        <dbReference type="SAM" id="SignalP"/>
    </source>
</evidence>
<accession>A0A7X1FUD4</accession>
<reference evidence="2 3" key="1">
    <citation type="submission" date="2020-08" db="EMBL/GenBank/DDBJ databases">
        <title>The genome sequence of type strain Novosphingobium flavum NBRC 111647.</title>
        <authorList>
            <person name="Liu Y."/>
        </authorList>
    </citation>
    <scope>NUCLEOTIDE SEQUENCE [LARGE SCALE GENOMIC DNA]</scope>
    <source>
        <strain evidence="2 3">NBRC 111647</strain>
    </source>
</reference>
<gene>
    <name evidence="2" type="ORF">H7F51_16550</name>
</gene>
<proteinExistence type="predicted"/>
<feature type="signal peptide" evidence="1">
    <location>
        <begin position="1"/>
        <end position="24"/>
    </location>
</feature>
<name>A0A7X1FUD4_9SPHN</name>
<dbReference type="Proteomes" id="UP000566813">
    <property type="component" value="Unassembled WGS sequence"/>
</dbReference>
<keyword evidence="1" id="KW-0732">Signal</keyword>
<dbReference type="EMBL" id="JACLAW010000015">
    <property type="protein sequence ID" value="MBC2667131.1"/>
    <property type="molecule type" value="Genomic_DNA"/>
</dbReference>
<dbReference type="AlphaFoldDB" id="A0A7X1FUD4"/>
<comment type="caution">
    <text evidence="2">The sequence shown here is derived from an EMBL/GenBank/DDBJ whole genome shotgun (WGS) entry which is preliminary data.</text>
</comment>
<evidence type="ECO:0000313" key="2">
    <source>
        <dbReference type="EMBL" id="MBC2667131.1"/>
    </source>
</evidence>
<protein>
    <submittedName>
        <fullName evidence="2">Uncharacterized protein</fullName>
    </submittedName>
</protein>
<dbReference type="RefSeq" id="WP_185665430.1">
    <property type="nucleotide sequence ID" value="NZ_JACLAW010000015.1"/>
</dbReference>
<evidence type="ECO:0000313" key="3">
    <source>
        <dbReference type="Proteomes" id="UP000566813"/>
    </source>
</evidence>
<feature type="chain" id="PRO_5031106644" evidence="1">
    <location>
        <begin position="25"/>
        <end position="752"/>
    </location>
</feature>